<evidence type="ECO:0000256" key="4">
    <source>
        <dbReference type="PIRSR" id="PIRSR606710-1"/>
    </source>
</evidence>
<dbReference type="InterPro" id="IPR013320">
    <property type="entry name" value="ConA-like_dom_sf"/>
</dbReference>
<keyword evidence="9" id="KW-1185">Reference proteome</keyword>
<gene>
    <name evidence="8" type="ORF">GGR21_000091</name>
</gene>
<dbReference type="GO" id="GO:0004553">
    <property type="term" value="F:hydrolase activity, hydrolyzing O-glycosyl compounds"/>
    <property type="evidence" value="ECO:0007669"/>
    <property type="project" value="InterPro"/>
</dbReference>
<dbReference type="InterPro" id="IPR041542">
    <property type="entry name" value="GH43_C2"/>
</dbReference>
<dbReference type="InterPro" id="IPR051795">
    <property type="entry name" value="Glycosyl_Hydrlase_43"/>
</dbReference>
<feature type="domain" description="Beta-xylosidase C-terminal Concanavalin A-like" evidence="7">
    <location>
        <begin position="344"/>
        <end position="553"/>
    </location>
</feature>
<comment type="similarity">
    <text evidence="1 6">Belongs to the glycosyl hydrolase 43 family.</text>
</comment>
<feature type="active site" description="Proton acceptor" evidence="4">
    <location>
        <position position="45"/>
    </location>
</feature>
<evidence type="ECO:0000259" key="7">
    <source>
        <dbReference type="Pfam" id="PF17851"/>
    </source>
</evidence>
<dbReference type="Gene3D" id="2.60.120.200">
    <property type="match status" value="1"/>
</dbReference>
<feature type="site" description="Important for catalytic activity, responsible for pKa modulation of the active site Glu and correct orientation of both the proton donor and substrate" evidence="5">
    <location>
        <position position="158"/>
    </location>
</feature>
<dbReference type="Gene3D" id="2.115.10.20">
    <property type="entry name" value="Glycosyl hydrolase domain, family 43"/>
    <property type="match status" value="1"/>
</dbReference>
<dbReference type="InterPro" id="IPR006710">
    <property type="entry name" value="Glyco_hydro_43"/>
</dbReference>
<dbReference type="Proteomes" id="UP000555103">
    <property type="component" value="Unassembled WGS sequence"/>
</dbReference>
<dbReference type="GO" id="GO:0005975">
    <property type="term" value="P:carbohydrate metabolic process"/>
    <property type="evidence" value="ECO:0007669"/>
    <property type="project" value="InterPro"/>
</dbReference>
<dbReference type="PANTHER" id="PTHR42812">
    <property type="entry name" value="BETA-XYLOSIDASE"/>
    <property type="match status" value="1"/>
</dbReference>
<sequence length="554" mass="63221">MRELTIILGLIISLTTHAQYKSQVWVSDQGDGTYKNPVLYADYSDPDIIRVGDDYYMTASSFNCVPGLPILHSKDLVNWKIVNYALHDLYLGGVEPQNFFDKAQHGKGVWAPCIRYHKGEYIIYWGDPDFGIYVVKTKDILGKWDKPILVLPGKGRIDPSPLFDDDGKVYLTHAWAGSRANMNSVMTLCELNGDGTKTISGESLIYDGLLQGNHTTEGGKFYKKDGYYYLLAPAGGVEMGWQIALRSKNVYGPYEMKKVLHQGSTNINGPHQGGLVETQTGEWWFMHFQDKGAYGRIIHLQPVTWKDGWPVMGINDKGYCGEPVLTYKKPNVGKTYPIETPQESDEFNSPKLSLQWSWHANPKQTWGYASNLGYYRMYGQYYPENYTNFWDIPNLLMQKPTAPELTATMKVTAVLQNEGDKAGLIMMGWDYSYIALVKATTGYEVEQIVCKDVEQKTPEKEIARVPLKNLKTEIKYNYQTKLENTEFYFRVQVRDGAICTFSYSTDGKKYQNIGEQFTARQGKWIGAKTGMFIMNKTPNTQRSWIDVDWFRVEK</sequence>
<dbReference type="EMBL" id="JACIEP010000001">
    <property type="protein sequence ID" value="MBB4034206.1"/>
    <property type="molecule type" value="Genomic_DNA"/>
</dbReference>
<proteinExistence type="inferred from homology"/>
<dbReference type="AlphaFoldDB" id="A0A840CGA7"/>
<keyword evidence="2 6" id="KW-0378">Hydrolase</keyword>
<name>A0A840CGA7_9BACT</name>
<evidence type="ECO:0000313" key="9">
    <source>
        <dbReference type="Proteomes" id="UP000555103"/>
    </source>
</evidence>
<feature type="active site" description="Proton donor" evidence="4">
    <location>
        <position position="217"/>
    </location>
</feature>
<keyword evidence="3 6" id="KW-0326">Glycosidase</keyword>
<evidence type="ECO:0000313" key="8">
    <source>
        <dbReference type="EMBL" id="MBB4034206.1"/>
    </source>
</evidence>
<evidence type="ECO:0000256" key="2">
    <source>
        <dbReference type="ARBA" id="ARBA00022801"/>
    </source>
</evidence>
<dbReference type="CDD" id="cd09001">
    <property type="entry name" value="GH43_FsAxh1-like"/>
    <property type="match status" value="1"/>
</dbReference>
<dbReference type="PANTHER" id="PTHR42812:SF12">
    <property type="entry name" value="BETA-XYLOSIDASE-RELATED"/>
    <property type="match status" value="1"/>
</dbReference>
<organism evidence="8 9">
    <name type="scientific">Dysgonomonas hofstadii</name>
    <dbReference type="NCBI Taxonomy" id="637886"/>
    <lineage>
        <taxon>Bacteria</taxon>
        <taxon>Pseudomonadati</taxon>
        <taxon>Bacteroidota</taxon>
        <taxon>Bacteroidia</taxon>
        <taxon>Bacteroidales</taxon>
        <taxon>Dysgonomonadaceae</taxon>
        <taxon>Dysgonomonas</taxon>
    </lineage>
</organism>
<dbReference type="Pfam" id="PF04616">
    <property type="entry name" value="Glyco_hydro_43"/>
    <property type="match status" value="1"/>
</dbReference>
<dbReference type="SUPFAM" id="SSF49899">
    <property type="entry name" value="Concanavalin A-like lectins/glucanases"/>
    <property type="match status" value="1"/>
</dbReference>
<dbReference type="Pfam" id="PF17851">
    <property type="entry name" value="GH43_C2"/>
    <property type="match status" value="1"/>
</dbReference>
<dbReference type="SUPFAM" id="SSF75005">
    <property type="entry name" value="Arabinanase/levansucrase/invertase"/>
    <property type="match status" value="1"/>
</dbReference>
<evidence type="ECO:0000256" key="1">
    <source>
        <dbReference type="ARBA" id="ARBA00009865"/>
    </source>
</evidence>
<protein>
    <submittedName>
        <fullName evidence="8">Beta-xylosidase</fullName>
    </submittedName>
</protein>
<evidence type="ECO:0000256" key="3">
    <source>
        <dbReference type="ARBA" id="ARBA00023295"/>
    </source>
</evidence>
<evidence type="ECO:0000256" key="6">
    <source>
        <dbReference type="RuleBase" id="RU361187"/>
    </source>
</evidence>
<dbReference type="InterPro" id="IPR023296">
    <property type="entry name" value="Glyco_hydro_beta-prop_sf"/>
</dbReference>
<evidence type="ECO:0000256" key="5">
    <source>
        <dbReference type="PIRSR" id="PIRSR606710-2"/>
    </source>
</evidence>
<dbReference type="RefSeq" id="WP_183305170.1">
    <property type="nucleotide sequence ID" value="NZ_JACIEP010000001.1"/>
</dbReference>
<accession>A0A840CGA7</accession>
<comment type="caution">
    <text evidence="8">The sequence shown here is derived from an EMBL/GenBank/DDBJ whole genome shotgun (WGS) entry which is preliminary data.</text>
</comment>
<reference evidence="8 9" key="1">
    <citation type="submission" date="2020-08" db="EMBL/GenBank/DDBJ databases">
        <title>Genomic Encyclopedia of Type Strains, Phase IV (KMG-IV): sequencing the most valuable type-strain genomes for metagenomic binning, comparative biology and taxonomic classification.</title>
        <authorList>
            <person name="Goeker M."/>
        </authorList>
    </citation>
    <scope>NUCLEOTIDE SEQUENCE [LARGE SCALE GENOMIC DNA]</scope>
    <source>
        <strain evidence="8 9">DSM 104969</strain>
    </source>
</reference>